<name>A0A026WBT2_OOCBI</name>
<dbReference type="Proteomes" id="UP000053097">
    <property type="component" value="Unassembled WGS sequence"/>
</dbReference>
<feature type="region of interest" description="Disordered" evidence="1">
    <location>
        <begin position="33"/>
        <end position="59"/>
    </location>
</feature>
<evidence type="ECO:0000313" key="3">
    <source>
        <dbReference type="Proteomes" id="UP000053097"/>
    </source>
</evidence>
<protein>
    <submittedName>
        <fullName evidence="2">Uncharacterized protein</fullName>
    </submittedName>
</protein>
<proteinExistence type="predicted"/>
<reference evidence="2 3" key="1">
    <citation type="journal article" date="2014" name="Curr. Biol.">
        <title>The genome of the clonal raider ant Cerapachys biroi.</title>
        <authorList>
            <person name="Oxley P.R."/>
            <person name="Ji L."/>
            <person name="Fetter-Pruneda I."/>
            <person name="McKenzie S.K."/>
            <person name="Li C."/>
            <person name="Hu H."/>
            <person name="Zhang G."/>
            <person name="Kronauer D.J."/>
        </authorList>
    </citation>
    <scope>NUCLEOTIDE SEQUENCE [LARGE SCALE GENOMIC DNA]</scope>
</reference>
<organism evidence="2 3">
    <name type="scientific">Ooceraea biroi</name>
    <name type="common">Clonal raider ant</name>
    <name type="synonym">Cerapachys biroi</name>
    <dbReference type="NCBI Taxonomy" id="2015173"/>
    <lineage>
        <taxon>Eukaryota</taxon>
        <taxon>Metazoa</taxon>
        <taxon>Ecdysozoa</taxon>
        <taxon>Arthropoda</taxon>
        <taxon>Hexapoda</taxon>
        <taxon>Insecta</taxon>
        <taxon>Pterygota</taxon>
        <taxon>Neoptera</taxon>
        <taxon>Endopterygota</taxon>
        <taxon>Hymenoptera</taxon>
        <taxon>Apocrita</taxon>
        <taxon>Aculeata</taxon>
        <taxon>Formicoidea</taxon>
        <taxon>Formicidae</taxon>
        <taxon>Dorylinae</taxon>
        <taxon>Ooceraea</taxon>
    </lineage>
</organism>
<evidence type="ECO:0000313" key="2">
    <source>
        <dbReference type="EMBL" id="EZA53428.1"/>
    </source>
</evidence>
<dbReference type="EMBL" id="KK107293">
    <property type="protein sequence ID" value="EZA53428.1"/>
    <property type="molecule type" value="Genomic_DNA"/>
</dbReference>
<evidence type="ECO:0000256" key="1">
    <source>
        <dbReference type="SAM" id="MobiDB-lite"/>
    </source>
</evidence>
<sequence length="59" mass="6406">MSSNGSTRTTKILTTRAKVILLVPAPIELCSPILKGPGTDRVAEARPYGAEGRRDRNNR</sequence>
<gene>
    <name evidence="2" type="ORF">X777_06509</name>
</gene>
<keyword evidence="3" id="KW-1185">Reference proteome</keyword>
<dbReference type="AlphaFoldDB" id="A0A026WBT2"/>
<accession>A0A026WBT2</accession>